<gene>
    <name evidence="2" type="ORF">EVAR_53046_1</name>
</gene>
<comment type="caution">
    <text evidence="2">The sequence shown here is derived from an EMBL/GenBank/DDBJ whole genome shotgun (WGS) entry which is preliminary data.</text>
</comment>
<dbReference type="EMBL" id="BGZK01001404">
    <property type="protein sequence ID" value="GBP79180.1"/>
    <property type="molecule type" value="Genomic_DNA"/>
</dbReference>
<evidence type="ECO:0000313" key="3">
    <source>
        <dbReference type="Proteomes" id="UP000299102"/>
    </source>
</evidence>
<dbReference type="AlphaFoldDB" id="A0A4C1YVC1"/>
<accession>A0A4C1YVC1</accession>
<dbReference type="Proteomes" id="UP000299102">
    <property type="component" value="Unassembled WGS sequence"/>
</dbReference>
<sequence length="102" mass="11060">MWSFGGEPLLWGRRHAQRQERCARGASGSAGGAGPTARKRGRHVSPTGESPLRLAPNIDQPTAAACASSHVLLYSYISRGAARRRTQTRYNHNGSHPCCSLY</sequence>
<name>A0A4C1YVC1_EUMVA</name>
<proteinExistence type="predicted"/>
<protein>
    <submittedName>
        <fullName evidence="2">Uncharacterized protein</fullName>
    </submittedName>
</protein>
<evidence type="ECO:0000313" key="2">
    <source>
        <dbReference type="EMBL" id="GBP79180.1"/>
    </source>
</evidence>
<organism evidence="2 3">
    <name type="scientific">Eumeta variegata</name>
    <name type="common">Bagworm moth</name>
    <name type="synonym">Eumeta japonica</name>
    <dbReference type="NCBI Taxonomy" id="151549"/>
    <lineage>
        <taxon>Eukaryota</taxon>
        <taxon>Metazoa</taxon>
        <taxon>Ecdysozoa</taxon>
        <taxon>Arthropoda</taxon>
        <taxon>Hexapoda</taxon>
        <taxon>Insecta</taxon>
        <taxon>Pterygota</taxon>
        <taxon>Neoptera</taxon>
        <taxon>Endopterygota</taxon>
        <taxon>Lepidoptera</taxon>
        <taxon>Glossata</taxon>
        <taxon>Ditrysia</taxon>
        <taxon>Tineoidea</taxon>
        <taxon>Psychidae</taxon>
        <taxon>Oiketicinae</taxon>
        <taxon>Eumeta</taxon>
    </lineage>
</organism>
<reference evidence="2 3" key="1">
    <citation type="journal article" date="2019" name="Commun. Biol.">
        <title>The bagworm genome reveals a unique fibroin gene that provides high tensile strength.</title>
        <authorList>
            <person name="Kono N."/>
            <person name="Nakamura H."/>
            <person name="Ohtoshi R."/>
            <person name="Tomita M."/>
            <person name="Numata K."/>
            <person name="Arakawa K."/>
        </authorList>
    </citation>
    <scope>NUCLEOTIDE SEQUENCE [LARGE SCALE GENOMIC DNA]</scope>
</reference>
<feature type="region of interest" description="Disordered" evidence="1">
    <location>
        <begin position="15"/>
        <end position="56"/>
    </location>
</feature>
<evidence type="ECO:0000256" key="1">
    <source>
        <dbReference type="SAM" id="MobiDB-lite"/>
    </source>
</evidence>
<keyword evidence="3" id="KW-1185">Reference proteome</keyword>